<feature type="non-terminal residue" evidence="3">
    <location>
        <position position="1"/>
    </location>
</feature>
<evidence type="ECO:0000313" key="2">
    <source>
        <dbReference type="EMBL" id="KAE9633798.1"/>
    </source>
</evidence>
<evidence type="ECO:0000259" key="1">
    <source>
        <dbReference type="Pfam" id="PF13333"/>
    </source>
</evidence>
<dbReference type="Pfam" id="PF13333">
    <property type="entry name" value="rve_2"/>
    <property type="match status" value="1"/>
</dbReference>
<keyword evidence="4" id="KW-1185">Reference proteome</keyword>
<protein>
    <submittedName>
        <fullName evidence="3">IS3 family transposase</fullName>
    </submittedName>
</protein>
<name>A0A7C8HHW8_9FIRM</name>
<dbReference type="EMBL" id="WSLF01000002">
    <property type="protein sequence ID" value="KAE9636370.1"/>
    <property type="molecule type" value="Genomic_DNA"/>
</dbReference>
<reference evidence="3 4" key="1">
    <citation type="submission" date="2019-12" db="EMBL/GenBank/DDBJ databases">
        <title>Defluviitalea raffinosedens, isolated from a biogas fermenter, genome sequencing and characterization.</title>
        <authorList>
            <person name="Rettenmaier R."/>
            <person name="Schneider M."/>
            <person name="Neuhaus K."/>
            <person name="Liebl W."/>
            <person name="Zverlov V."/>
        </authorList>
    </citation>
    <scope>NUCLEOTIDE SEQUENCE [LARGE SCALE GENOMIC DNA]</scope>
    <source>
        <strain evidence="3 4">249c-K6</strain>
    </source>
</reference>
<dbReference type="RefSeq" id="WP_158739623.1">
    <property type="nucleotide sequence ID" value="NZ_WSLF01000002.1"/>
</dbReference>
<dbReference type="EMBL" id="WSLF01000007">
    <property type="protein sequence ID" value="KAE9633798.1"/>
    <property type="molecule type" value="Genomic_DNA"/>
</dbReference>
<organism evidence="3 4">
    <name type="scientific">Defluviitalea raffinosedens</name>
    <dbReference type="NCBI Taxonomy" id="1450156"/>
    <lineage>
        <taxon>Bacteria</taxon>
        <taxon>Bacillati</taxon>
        <taxon>Bacillota</taxon>
        <taxon>Clostridia</taxon>
        <taxon>Lachnospirales</taxon>
        <taxon>Defluviitaleaceae</taxon>
        <taxon>Defluviitalea</taxon>
    </lineage>
</organism>
<dbReference type="GO" id="GO:0015074">
    <property type="term" value="P:DNA integration"/>
    <property type="evidence" value="ECO:0007669"/>
    <property type="project" value="InterPro"/>
</dbReference>
<comment type="caution">
    <text evidence="3">The sequence shown here is derived from an EMBL/GenBank/DDBJ whole genome shotgun (WGS) entry which is preliminary data.</text>
</comment>
<dbReference type="AlphaFoldDB" id="A0A7C8HHW8"/>
<sequence length="27" mass="3175">YYNNHRIKGKLKGLSPVQYRVQTQIVA</sequence>
<feature type="domain" description="Integrase catalytic" evidence="1">
    <location>
        <begin position="1"/>
        <end position="23"/>
    </location>
</feature>
<dbReference type="InterPro" id="IPR001584">
    <property type="entry name" value="Integrase_cat-core"/>
</dbReference>
<accession>A0A7C8HHW8</accession>
<evidence type="ECO:0000313" key="4">
    <source>
        <dbReference type="Proteomes" id="UP000483018"/>
    </source>
</evidence>
<gene>
    <name evidence="3" type="ORF">GND95_04305</name>
    <name evidence="2" type="ORF">GND95_08375</name>
</gene>
<proteinExistence type="predicted"/>
<dbReference type="Proteomes" id="UP000483018">
    <property type="component" value="Unassembled WGS sequence"/>
</dbReference>
<evidence type="ECO:0000313" key="3">
    <source>
        <dbReference type="EMBL" id="KAE9636370.1"/>
    </source>
</evidence>